<evidence type="ECO:0000313" key="4">
    <source>
        <dbReference type="Proteomes" id="UP000192578"/>
    </source>
</evidence>
<dbReference type="PROSITE" id="PS50041">
    <property type="entry name" value="C_TYPE_LECTIN_2"/>
    <property type="match status" value="1"/>
</dbReference>
<dbReference type="InterPro" id="IPR050111">
    <property type="entry name" value="C-type_lectin/snaclec_domain"/>
</dbReference>
<gene>
    <name evidence="3" type="ORF">BV898_17692</name>
</gene>
<keyword evidence="1" id="KW-0732">Signal</keyword>
<evidence type="ECO:0000259" key="2">
    <source>
        <dbReference type="PROSITE" id="PS50041"/>
    </source>
</evidence>
<dbReference type="InterPro" id="IPR001304">
    <property type="entry name" value="C-type_lectin-like"/>
</dbReference>
<dbReference type="AlphaFoldDB" id="A0A9X6NIE0"/>
<dbReference type="Proteomes" id="UP000192578">
    <property type="component" value="Unassembled WGS sequence"/>
</dbReference>
<comment type="caution">
    <text evidence="3">The sequence shown here is derived from an EMBL/GenBank/DDBJ whole genome shotgun (WGS) entry which is preliminary data.</text>
</comment>
<name>A0A9X6NIE0_HYPEX</name>
<dbReference type="CDD" id="cd00037">
    <property type="entry name" value="CLECT"/>
    <property type="match status" value="1"/>
</dbReference>
<feature type="signal peptide" evidence="1">
    <location>
        <begin position="1"/>
        <end position="19"/>
    </location>
</feature>
<proteinExistence type="predicted"/>
<feature type="domain" description="C-type lectin" evidence="2">
    <location>
        <begin position="32"/>
        <end position="159"/>
    </location>
</feature>
<dbReference type="Gene3D" id="3.10.100.10">
    <property type="entry name" value="Mannose-Binding Protein A, subunit A"/>
    <property type="match status" value="1"/>
</dbReference>
<dbReference type="PANTHER" id="PTHR22803">
    <property type="entry name" value="MANNOSE, PHOSPHOLIPASE, LECTIN RECEPTOR RELATED"/>
    <property type="match status" value="1"/>
</dbReference>
<keyword evidence="4" id="KW-1185">Reference proteome</keyword>
<dbReference type="SUPFAM" id="SSF56436">
    <property type="entry name" value="C-type lectin-like"/>
    <property type="match status" value="1"/>
</dbReference>
<sequence length="204" mass="23792">MESRLSLLGLLFVFGAVNAYRCPGPEWTPRRNSSYCYFARTSPVDMNTWFWDEARLDCKIRGGYLTDIEDQTELDFLGTIMRTKGMVFYWVGLTYETGAWEWADTGKSYAPEKFTSADLEFGTWQSESDRRQQRGTVVMPNHQMILRGSTRSRKGYICKASYSSRPLCKTEEGWDYIQGRCWKFQPILHSFTQAQHNCSTWNEI</sequence>
<dbReference type="EMBL" id="MTYJ01000310">
    <property type="protein sequence ID" value="OWA53258.1"/>
    <property type="molecule type" value="Genomic_DNA"/>
</dbReference>
<organism evidence="3 4">
    <name type="scientific">Hypsibius exemplaris</name>
    <name type="common">Freshwater tardigrade</name>
    <dbReference type="NCBI Taxonomy" id="2072580"/>
    <lineage>
        <taxon>Eukaryota</taxon>
        <taxon>Metazoa</taxon>
        <taxon>Ecdysozoa</taxon>
        <taxon>Tardigrada</taxon>
        <taxon>Eutardigrada</taxon>
        <taxon>Parachela</taxon>
        <taxon>Hypsibioidea</taxon>
        <taxon>Hypsibiidae</taxon>
        <taxon>Hypsibius</taxon>
    </lineage>
</organism>
<dbReference type="SMART" id="SM00034">
    <property type="entry name" value="CLECT"/>
    <property type="match status" value="1"/>
</dbReference>
<dbReference type="InterPro" id="IPR016186">
    <property type="entry name" value="C-type_lectin-like/link_sf"/>
</dbReference>
<dbReference type="Pfam" id="PF00059">
    <property type="entry name" value="Lectin_C"/>
    <property type="match status" value="1"/>
</dbReference>
<dbReference type="InterPro" id="IPR016187">
    <property type="entry name" value="CTDL_fold"/>
</dbReference>
<protein>
    <recommendedName>
        <fullName evidence="2">C-type lectin domain-containing protein</fullName>
    </recommendedName>
</protein>
<dbReference type="OrthoDB" id="6039163at2759"/>
<feature type="chain" id="PRO_5040889915" description="C-type lectin domain-containing protein" evidence="1">
    <location>
        <begin position="20"/>
        <end position="204"/>
    </location>
</feature>
<reference evidence="4" key="1">
    <citation type="submission" date="2017-01" db="EMBL/GenBank/DDBJ databases">
        <title>Comparative genomics of anhydrobiosis in the tardigrade Hypsibius dujardini.</title>
        <authorList>
            <person name="Yoshida Y."/>
            <person name="Koutsovoulos G."/>
            <person name="Laetsch D."/>
            <person name="Stevens L."/>
            <person name="Kumar S."/>
            <person name="Horikawa D."/>
            <person name="Ishino K."/>
            <person name="Komine S."/>
            <person name="Tomita M."/>
            <person name="Blaxter M."/>
            <person name="Arakawa K."/>
        </authorList>
    </citation>
    <scope>NUCLEOTIDE SEQUENCE [LARGE SCALE GENOMIC DNA]</scope>
    <source>
        <strain evidence="4">Z151</strain>
    </source>
</reference>
<evidence type="ECO:0000256" key="1">
    <source>
        <dbReference type="SAM" id="SignalP"/>
    </source>
</evidence>
<accession>A0A9X6NIE0</accession>
<evidence type="ECO:0000313" key="3">
    <source>
        <dbReference type="EMBL" id="OWA53258.1"/>
    </source>
</evidence>